<comment type="caution">
    <text evidence="8">The sequence shown here is derived from an EMBL/GenBank/DDBJ whole genome shotgun (WGS) entry which is preliminary data.</text>
</comment>
<dbReference type="Pfam" id="PF02706">
    <property type="entry name" value="Wzz"/>
    <property type="match status" value="1"/>
</dbReference>
<feature type="transmembrane region" description="Helical" evidence="6">
    <location>
        <begin position="177"/>
        <end position="193"/>
    </location>
</feature>
<proteinExistence type="predicted"/>
<keyword evidence="5 6" id="KW-0472">Membrane</keyword>
<comment type="subcellular location">
    <subcellularLocation>
        <location evidence="1">Cell membrane</location>
        <topology evidence="1">Multi-pass membrane protein</topology>
    </subcellularLocation>
</comment>
<evidence type="ECO:0000313" key="8">
    <source>
        <dbReference type="EMBL" id="PIT88105.1"/>
    </source>
</evidence>
<keyword evidence="2" id="KW-1003">Cell membrane</keyword>
<dbReference type="AlphaFoldDB" id="A0A2M6W5V4"/>
<evidence type="ECO:0000256" key="4">
    <source>
        <dbReference type="ARBA" id="ARBA00022989"/>
    </source>
</evidence>
<accession>A0A2M6W5V4</accession>
<evidence type="ECO:0000259" key="7">
    <source>
        <dbReference type="Pfam" id="PF02706"/>
    </source>
</evidence>
<sequence>MWSVILKKYKIIVLFCVAGGMMFGLLSLLLPKQYSAESQLYVMTDGRGGMAEVVSIQSVKYLTKSLKYLITTSDFSKKVIDGPDANFDRERWIGLDERTQRYMWKRNVQPCLKEGTGIIRLKVYSENKADALVFSQAVTQTVIQRGFEYLGEGVVVKVVSESIVSKWPARPCYGCNIFLGFLIGGLLSLVWIIRRHSKRHFFFN</sequence>
<keyword evidence="4 6" id="KW-1133">Transmembrane helix</keyword>
<evidence type="ECO:0000256" key="3">
    <source>
        <dbReference type="ARBA" id="ARBA00022692"/>
    </source>
</evidence>
<evidence type="ECO:0000313" key="9">
    <source>
        <dbReference type="Proteomes" id="UP000231426"/>
    </source>
</evidence>
<feature type="transmembrane region" description="Helical" evidence="6">
    <location>
        <begin position="12"/>
        <end position="30"/>
    </location>
</feature>
<evidence type="ECO:0000256" key="6">
    <source>
        <dbReference type="SAM" id="Phobius"/>
    </source>
</evidence>
<evidence type="ECO:0000256" key="1">
    <source>
        <dbReference type="ARBA" id="ARBA00004651"/>
    </source>
</evidence>
<feature type="domain" description="Polysaccharide chain length determinant N-terminal" evidence="7">
    <location>
        <begin position="2"/>
        <end position="81"/>
    </location>
</feature>
<reference evidence="9" key="1">
    <citation type="submission" date="2017-09" db="EMBL/GenBank/DDBJ databases">
        <title>Depth-based differentiation of microbial function through sediment-hosted aquifers and enrichment of novel symbionts in the deep terrestrial subsurface.</title>
        <authorList>
            <person name="Probst A.J."/>
            <person name="Ladd B."/>
            <person name="Jarett J.K."/>
            <person name="Geller-Mcgrath D.E."/>
            <person name="Sieber C.M.K."/>
            <person name="Emerson J.B."/>
            <person name="Anantharaman K."/>
            <person name="Thomas B.C."/>
            <person name="Malmstrom R."/>
            <person name="Stieglmeier M."/>
            <person name="Klingl A."/>
            <person name="Woyke T."/>
            <person name="Ryan C.M."/>
            <person name="Banfield J.F."/>
        </authorList>
    </citation>
    <scope>NUCLEOTIDE SEQUENCE [LARGE SCALE GENOMIC DNA]</scope>
</reference>
<dbReference type="EMBL" id="PFBV01000005">
    <property type="protein sequence ID" value="PIT88105.1"/>
    <property type="molecule type" value="Genomic_DNA"/>
</dbReference>
<gene>
    <name evidence="8" type="ORF">COU29_03785</name>
</gene>
<keyword evidence="3 6" id="KW-0812">Transmembrane</keyword>
<name>A0A2M6W5V4_9BACT</name>
<dbReference type="GO" id="GO:0005886">
    <property type="term" value="C:plasma membrane"/>
    <property type="evidence" value="ECO:0007669"/>
    <property type="project" value="UniProtKB-SubCell"/>
</dbReference>
<dbReference type="InterPro" id="IPR003856">
    <property type="entry name" value="LPS_length_determ_N"/>
</dbReference>
<evidence type="ECO:0000256" key="2">
    <source>
        <dbReference type="ARBA" id="ARBA00022475"/>
    </source>
</evidence>
<evidence type="ECO:0000256" key="5">
    <source>
        <dbReference type="ARBA" id="ARBA00023136"/>
    </source>
</evidence>
<dbReference type="Proteomes" id="UP000231426">
    <property type="component" value="Unassembled WGS sequence"/>
</dbReference>
<organism evidence="8 9">
    <name type="scientific">Candidatus Magasanikbacteria bacterium CG10_big_fil_rev_8_21_14_0_10_36_32</name>
    <dbReference type="NCBI Taxonomy" id="1974646"/>
    <lineage>
        <taxon>Bacteria</taxon>
        <taxon>Candidatus Magasanikiibacteriota</taxon>
    </lineage>
</organism>
<protein>
    <recommendedName>
        <fullName evidence="7">Polysaccharide chain length determinant N-terminal domain-containing protein</fullName>
    </recommendedName>
</protein>